<dbReference type="NCBIfam" id="NF045542">
    <property type="entry name" value="Clp_rel_HeadMat"/>
    <property type="match status" value="1"/>
</dbReference>
<evidence type="ECO:0000256" key="3">
    <source>
        <dbReference type="ARBA" id="ARBA00022670"/>
    </source>
</evidence>
<keyword evidence="4" id="KW-0378">Hydrolase</keyword>
<keyword evidence="5" id="KW-0720">Serine protease</keyword>
<dbReference type="GO" id="GO:0004176">
    <property type="term" value="F:ATP-dependent peptidase activity"/>
    <property type="evidence" value="ECO:0007669"/>
    <property type="project" value="InterPro"/>
</dbReference>
<dbReference type="GO" id="GO:0006515">
    <property type="term" value="P:protein quality control for misfolded or incompletely synthesized proteins"/>
    <property type="evidence" value="ECO:0007669"/>
    <property type="project" value="TreeGrafter"/>
</dbReference>
<comment type="similarity">
    <text evidence="1 6">Belongs to the peptidase S14 family.</text>
</comment>
<comment type="caution">
    <text evidence="8">The sequence shown here is derived from an EMBL/GenBank/DDBJ whole genome shotgun (WGS) entry which is preliminary data.</text>
</comment>
<dbReference type="PANTHER" id="PTHR10381">
    <property type="entry name" value="ATP-DEPENDENT CLP PROTEASE PROTEOLYTIC SUBUNIT"/>
    <property type="match status" value="1"/>
</dbReference>
<dbReference type="PRINTS" id="PR00127">
    <property type="entry name" value="CLPPROTEASEP"/>
</dbReference>
<evidence type="ECO:0000313" key="8">
    <source>
        <dbReference type="EMBL" id="MCE9240978.1"/>
    </source>
</evidence>
<dbReference type="Gene3D" id="3.90.226.10">
    <property type="entry name" value="2-enoyl-CoA Hydratase, Chain A, domain 1"/>
    <property type="match status" value="1"/>
</dbReference>
<accession>A0AAW4ZH68</accession>
<dbReference type="AlphaFoldDB" id="A0AAW4ZH68"/>
<proteinExistence type="inferred from homology"/>
<dbReference type="InterPro" id="IPR001907">
    <property type="entry name" value="ClpP"/>
</dbReference>
<sequence length="345" mass="38771">MSRFFNMIPGTDACCILLYGDIGEYGDGVRSGDIARELLEAEALTGKVDVRINSNGGEVYSGIAIFNALKNSKADITIYVDGIAASMASVIALCGKPVQMSRYARLMLHSVQGGCYGNKDEMKNCIREIEALEDTLCEMYATRMGKARDEIRAMYFDGRDHWLRADEALALGLIDGIYDADPVPEDSTPEQVFQIFNNRLQQPQNENDMNLDELKKRPRFTNCATDDDFLREIGLLETEAGKVPSLNAEVDRLKGELKVFQDKAEADDAAARKQLLDAAEKDGRIDASTRPIYENLLAKDRENGEKALERLSPKRRVMTDVRTEPDNEGPWNKRMREIQEKLNRK</sequence>
<dbReference type="GO" id="GO:0009368">
    <property type="term" value="C:endopeptidase Clp complex"/>
    <property type="evidence" value="ECO:0007669"/>
    <property type="project" value="TreeGrafter"/>
</dbReference>
<evidence type="ECO:0000313" key="9">
    <source>
        <dbReference type="Proteomes" id="UP001200544"/>
    </source>
</evidence>
<dbReference type="InterPro" id="IPR023562">
    <property type="entry name" value="ClpP/TepA"/>
</dbReference>
<dbReference type="EMBL" id="JAHYQA010000038">
    <property type="protein sequence ID" value="MCE9240978.1"/>
    <property type="molecule type" value="Genomic_DNA"/>
</dbReference>
<feature type="compositionally biased region" description="Basic and acidic residues" evidence="7">
    <location>
        <begin position="334"/>
        <end position="345"/>
    </location>
</feature>
<evidence type="ECO:0000256" key="2">
    <source>
        <dbReference type="ARBA" id="ARBA00022490"/>
    </source>
</evidence>
<evidence type="ECO:0000256" key="4">
    <source>
        <dbReference type="ARBA" id="ARBA00022801"/>
    </source>
</evidence>
<evidence type="ECO:0000256" key="7">
    <source>
        <dbReference type="SAM" id="MobiDB-lite"/>
    </source>
</evidence>
<keyword evidence="3 8" id="KW-0645">Protease</keyword>
<keyword evidence="2" id="KW-0963">Cytoplasm</keyword>
<dbReference type="Pfam" id="PF00574">
    <property type="entry name" value="CLP_protease"/>
    <property type="match status" value="1"/>
</dbReference>
<dbReference type="InterPro" id="IPR029045">
    <property type="entry name" value="ClpP/crotonase-like_dom_sf"/>
</dbReference>
<name>A0AAW4ZH68_BACT4</name>
<protein>
    <recommendedName>
        <fullName evidence="6">ATP-dependent Clp protease proteolytic subunit</fullName>
    </recommendedName>
</protein>
<evidence type="ECO:0000256" key="5">
    <source>
        <dbReference type="ARBA" id="ARBA00022825"/>
    </source>
</evidence>
<evidence type="ECO:0000256" key="6">
    <source>
        <dbReference type="RuleBase" id="RU003567"/>
    </source>
</evidence>
<dbReference type="GO" id="GO:0004252">
    <property type="term" value="F:serine-type endopeptidase activity"/>
    <property type="evidence" value="ECO:0007669"/>
    <property type="project" value="InterPro"/>
</dbReference>
<dbReference type="GO" id="GO:0051117">
    <property type="term" value="F:ATPase binding"/>
    <property type="evidence" value="ECO:0007669"/>
    <property type="project" value="TreeGrafter"/>
</dbReference>
<dbReference type="Proteomes" id="UP001200544">
    <property type="component" value="Unassembled WGS sequence"/>
</dbReference>
<organism evidence="8 9">
    <name type="scientific">Bacteroides thetaiotaomicron</name>
    <dbReference type="NCBI Taxonomy" id="818"/>
    <lineage>
        <taxon>Bacteria</taxon>
        <taxon>Pseudomonadati</taxon>
        <taxon>Bacteroidota</taxon>
        <taxon>Bacteroidia</taxon>
        <taxon>Bacteroidales</taxon>
        <taxon>Bacteroidaceae</taxon>
        <taxon>Bacteroides</taxon>
    </lineage>
</organism>
<feature type="region of interest" description="Disordered" evidence="7">
    <location>
        <begin position="317"/>
        <end position="345"/>
    </location>
</feature>
<evidence type="ECO:0000256" key="1">
    <source>
        <dbReference type="ARBA" id="ARBA00007039"/>
    </source>
</evidence>
<dbReference type="RefSeq" id="WP_195350019.1">
    <property type="nucleotide sequence ID" value="NZ_JAHYQA010000038.1"/>
</dbReference>
<dbReference type="PANTHER" id="PTHR10381:SF70">
    <property type="entry name" value="ATP-DEPENDENT CLP PROTEASE PROTEOLYTIC SUBUNIT"/>
    <property type="match status" value="1"/>
</dbReference>
<dbReference type="CDD" id="cd07016">
    <property type="entry name" value="S14_ClpP_1"/>
    <property type="match status" value="1"/>
</dbReference>
<dbReference type="SUPFAM" id="SSF52096">
    <property type="entry name" value="ClpP/crotonase"/>
    <property type="match status" value="1"/>
</dbReference>
<gene>
    <name evidence="8" type="ORF">K0H07_28050</name>
</gene>
<reference evidence="8" key="1">
    <citation type="submission" date="2021-07" db="EMBL/GenBank/DDBJ databases">
        <title>Comparative genomics of Bacteroides fragilis group isolates reveals species-dependent resistance mechanisms and validates clinical tools for resistance prediction.</title>
        <authorList>
            <person name="Wallace M.J."/>
            <person name="Jean S."/>
            <person name="Wallace M.A."/>
            <person name="Carey-Ann B.D."/>
            <person name="Dantas G."/>
        </authorList>
    </citation>
    <scope>NUCLEOTIDE SEQUENCE</scope>
    <source>
        <strain evidence="8">BJH_160</strain>
    </source>
</reference>